<evidence type="ECO:0000256" key="2">
    <source>
        <dbReference type="ARBA" id="ARBA00022840"/>
    </source>
</evidence>
<dbReference type="Proteomes" id="UP000175744">
    <property type="component" value="Unassembled WGS sequence"/>
</dbReference>
<evidence type="ECO:0000313" key="5">
    <source>
        <dbReference type="Proteomes" id="UP000175744"/>
    </source>
</evidence>
<dbReference type="OrthoDB" id="9768243at2"/>
<sequence length="304" mass="34874">MRNFKDIFNILPNTIKNTLIEEEKKDYIEEIRVRAEKPIILQIRNREKILNYTVTKEDIKIILQRMSNYSIYAFEEEIKQGYITIKGGHRVGICGRCIIEKNKVKTIKDIASLNIRICREVQNCSDFIMPFIINKNIVMNTIIISPPKCGKTTLIRDITKNLSNGFKDLQGKKICVVDERSEIAACFDGVPQLNVGIRTDILDNCPKSEGIIMAIRSMAPEIIVCDEIGTEKDMESIIMALNSGVSVITTIHGYGVEDLYNRKVFEKIVENKVFKRAIVLSNKKSVGTLEYVYDFENKIAIWRR</sequence>
<name>A0A1E8F1R1_9CLOT</name>
<dbReference type="InterPro" id="IPR027417">
    <property type="entry name" value="P-loop_NTPase"/>
</dbReference>
<dbReference type="PANTHER" id="PTHR20953">
    <property type="entry name" value="KINASE-RELATED"/>
    <property type="match status" value="1"/>
</dbReference>
<keyword evidence="2" id="KW-0067">ATP-binding</keyword>
<dbReference type="Gene3D" id="3.40.50.300">
    <property type="entry name" value="P-loop containing nucleotide triphosphate hydrolases"/>
    <property type="match status" value="1"/>
</dbReference>
<dbReference type="GO" id="GO:0005524">
    <property type="term" value="F:ATP binding"/>
    <property type="evidence" value="ECO:0007669"/>
    <property type="project" value="UniProtKB-KW"/>
</dbReference>
<dbReference type="PANTHER" id="PTHR20953:SF3">
    <property type="entry name" value="P-LOOP CONTAINING NUCLEOSIDE TRIPHOSPHATE HYDROLASES SUPERFAMILY PROTEIN"/>
    <property type="match status" value="1"/>
</dbReference>
<dbReference type="RefSeq" id="WP_070109164.1">
    <property type="nucleotide sequence ID" value="NZ_LZFO01000002.1"/>
</dbReference>
<comment type="caution">
    <text evidence="4">The sequence shown here is derived from an EMBL/GenBank/DDBJ whole genome shotgun (WGS) entry which is preliminary data.</text>
</comment>
<keyword evidence="5" id="KW-1185">Reference proteome</keyword>
<dbReference type="SUPFAM" id="SSF52540">
    <property type="entry name" value="P-loop containing nucleoside triphosphate hydrolases"/>
    <property type="match status" value="1"/>
</dbReference>
<keyword evidence="1" id="KW-0547">Nucleotide-binding</keyword>
<dbReference type="NCBIfam" id="TIGR02858">
    <property type="entry name" value="spore_III_AA"/>
    <property type="match status" value="1"/>
</dbReference>
<dbReference type="Pfam" id="PF19568">
    <property type="entry name" value="Spore_III_AA"/>
    <property type="match status" value="1"/>
</dbReference>
<evidence type="ECO:0000313" key="4">
    <source>
        <dbReference type="EMBL" id="OFI07587.1"/>
    </source>
</evidence>
<dbReference type="STRING" id="1121290.CLAOCE_01910"/>
<feature type="domain" description="Stage III sporulation protein AA AAA+ ATPase" evidence="3">
    <location>
        <begin position="5"/>
        <end position="295"/>
    </location>
</feature>
<proteinExistence type="predicted"/>
<dbReference type="PATRIC" id="fig|1121290.3.peg.194"/>
<reference evidence="4 5" key="1">
    <citation type="submission" date="2016-06" db="EMBL/GenBank/DDBJ databases">
        <title>Genome sequence of Clostridium acetireducens DSM 10703.</title>
        <authorList>
            <person name="Poehlein A."/>
            <person name="Fluechter S."/>
            <person name="Duerre P."/>
            <person name="Daniel R."/>
        </authorList>
    </citation>
    <scope>NUCLEOTIDE SEQUENCE [LARGE SCALE GENOMIC DNA]</scope>
    <source>
        <strain evidence="4 5">DSM 10703</strain>
    </source>
</reference>
<gene>
    <name evidence="4" type="ORF">CLOACE_01910</name>
</gene>
<evidence type="ECO:0000259" key="3">
    <source>
        <dbReference type="Pfam" id="PF19568"/>
    </source>
</evidence>
<dbReference type="InterPro" id="IPR045735">
    <property type="entry name" value="Spore_III_AA_AAA+_ATPase"/>
</dbReference>
<dbReference type="InterPro" id="IPR014217">
    <property type="entry name" value="Spore_III_AA"/>
</dbReference>
<organism evidence="4 5">
    <name type="scientific">Clostridium acetireducens DSM 10703</name>
    <dbReference type="NCBI Taxonomy" id="1121290"/>
    <lineage>
        <taxon>Bacteria</taxon>
        <taxon>Bacillati</taxon>
        <taxon>Bacillota</taxon>
        <taxon>Clostridia</taxon>
        <taxon>Eubacteriales</taxon>
        <taxon>Clostridiaceae</taxon>
        <taxon>Clostridium</taxon>
    </lineage>
</organism>
<dbReference type="EMBL" id="LZFO01000002">
    <property type="protein sequence ID" value="OFI07587.1"/>
    <property type="molecule type" value="Genomic_DNA"/>
</dbReference>
<dbReference type="AlphaFoldDB" id="A0A1E8F1R1"/>
<accession>A0A1E8F1R1</accession>
<evidence type="ECO:0000256" key="1">
    <source>
        <dbReference type="ARBA" id="ARBA00022741"/>
    </source>
</evidence>
<protein>
    <recommendedName>
        <fullName evidence="3">Stage III sporulation protein AA AAA+ ATPase domain-containing protein</fullName>
    </recommendedName>
</protein>